<feature type="compositionally biased region" description="Basic residues" evidence="1">
    <location>
        <begin position="31"/>
        <end position="46"/>
    </location>
</feature>
<reference evidence="3" key="1">
    <citation type="submission" date="2020-11" db="EMBL/GenBank/DDBJ databases">
        <authorList>
            <consortium name="DOE Joint Genome Institute"/>
            <person name="Ahrendt S."/>
            <person name="Riley R."/>
            <person name="Andreopoulos W."/>
            <person name="Labutti K."/>
            <person name="Pangilinan J."/>
            <person name="Ruiz-Duenas F.J."/>
            <person name="Barrasa J.M."/>
            <person name="Sanchez-Garcia M."/>
            <person name="Camarero S."/>
            <person name="Miyauchi S."/>
            <person name="Serrano A."/>
            <person name="Linde D."/>
            <person name="Babiker R."/>
            <person name="Drula E."/>
            <person name="Ayuso-Fernandez I."/>
            <person name="Pacheco R."/>
            <person name="Padilla G."/>
            <person name="Ferreira P."/>
            <person name="Barriuso J."/>
            <person name="Kellner H."/>
            <person name="Castanera R."/>
            <person name="Alfaro M."/>
            <person name="Ramirez L."/>
            <person name="Pisabarro A.G."/>
            <person name="Kuo A."/>
            <person name="Tritt A."/>
            <person name="Lipzen A."/>
            <person name="He G."/>
            <person name="Yan M."/>
            <person name="Ng V."/>
            <person name="Cullen D."/>
            <person name="Martin F."/>
            <person name="Rosso M.-N."/>
            <person name="Henrissat B."/>
            <person name="Hibbett D."/>
            <person name="Martinez A.T."/>
            <person name="Grigoriev I.V."/>
        </authorList>
    </citation>
    <scope>NUCLEOTIDE SEQUENCE</scope>
    <source>
        <strain evidence="3">CBS 247.69</strain>
    </source>
</reference>
<feature type="compositionally biased region" description="Polar residues" evidence="1">
    <location>
        <begin position="153"/>
        <end position="172"/>
    </location>
</feature>
<protein>
    <recommendedName>
        <fullName evidence="2">Survival Motor Neuron Gemin2-binding domain-containing protein</fullName>
    </recommendedName>
</protein>
<evidence type="ECO:0000259" key="2">
    <source>
        <dbReference type="Pfam" id="PF20636"/>
    </source>
</evidence>
<dbReference type="Proteomes" id="UP000807353">
    <property type="component" value="Unassembled WGS sequence"/>
</dbReference>
<accession>A0A9P5YE67</accession>
<organism evidence="3 4">
    <name type="scientific">Collybia nuda</name>
    <dbReference type="NCBI Taxonomy" id="64659"/>
    <lineage>
        <taxon>Eukaryota</taxon>
        <taxon>Fungi</taxon>
        <taxon>Dikarya</taxon>
        <taxon>Basidiomycota</taxon>
        <taxon>Agaricomycotina</taxon>
        <taxon>Agaricomycetes</taxon>
        <taxon>Agaricomycetidae</taxon>
        <taxon>Agaricales</taxon>
        <taxon>Tricholomatineae</taxon>
        <taxon>Clitocybaceae</taxon>
        <taxon>Collybia</taxon>
    </lineage>
</organism>
<dbReference type="OrthoDB" id="197400at2759"/>
<dbReference type="EMBL" id="MU150239">
    <property type="protein sequence ID" value="KAF9466871.1"/>
    <property type="molecule type" value="Genomic_DNA"/>
</dbReference>
<feature type="region of interest" description="Disordered" evidence="1">
    <location>
        <begin position="252"/>
        <end position="305"/>
    </location>
</feature>
<evidence type="ECO:0000313" key="4">
    <source>
        <dbReference type="Proteomes" id="UP000807353"/>
    </source>
</evidence>
<feature type="region of interest" description="Disordered" evidence="1">
    <location>
        <begin position="127"/>
        <end position="218"/>
    </location>
</feature>
<name>A0A9P5YE67_9AGAR</name>
<feature type="compositionally biased region" description="Acidic residues" evidence="1">
    <location>
        <begin position="261"/>
        <end position="305"/>
    </location>
</feature>
<evidence type="ECO:0000256" key="1">
    <source>
        <dbReference type="SAM" id="MobiDB-lite"/>
    </source>
</evidence>
<dbReference type="InterPro" id="IPR047313">
    <property type="entry name" value="SMN_C"/>
</dbReference>
<evidence type="ECO:0000313" key="3">
    <source>
        <dbReference type="EMBL" id="KAF9466871.1"/>
    </source>
</evidence>
<gene>
    <name evidence="3" type="ORF">BDZ94DRAFT_1287931</name>
</gene>
<dbReference type="CDD" id="cd22852">
    <property type="entry name" value="SMN_C"/>
    <property type="match status" value="1"/>
</dbReference>
<dbReference type="CDD" id="cd22851">
    <property type="entry name" value="SMN_N"/>
    <property type="match status" value="1"/>
</dbReference>
<feature type="domain" description="Survival Motor Neuron Gemin2-binding" evidence="2">
    <location>
        <begin position="92"/>
        <end position="107"/>
    </location>
</feature>
<keyword evidence="4" id="KW-1185">Reference proteome</keyword>
<dbReference type="AlphaFoldDB" id="A0A9P5YE67"/>
<sequence length="305" mass="34319">MRPLVSYDDITLPYQPQSPIQSYSQSSRPSPPKKRKASHQKTRPRPNNHDYRNIHHTKSSIDHIGNNLPSSTHTEIYNEDLNNEEHRELTHEEIWDDSALIEAWNAATEEYEAYNGPDKGWKSQPLHKSPLWYNRPPTSSQKVSPPEIPESFSGATAQASSGLDLPQSNGDNASDDSRPLNFDTFVPTHDPSLELPFPSYPPSIPRPNNLSPYLPDPPGPVVDQDEAFTRALGAMYWGGYWTAVYHYQRATAQKQVRDNTEVEEEEGEGEGEEGEGEGEEGEGEGEEGEDENENDAEEEEEFIST</sequence>
<dbReference type="InterPro" id="IPR049481">
    <property type="entry name" value="SMN_G2-BD"/>
</dbReference>
<proteinExistence type="predicted"/>
<feature type="compositionally biased region" description="Low complexity" evidence="1">
    <location>
        <begin position="13"/>
        <end position="28"/>
    </location>
</feature>
<feature type="region of interest" description="Disordered" evidence="1">
    <location>
        <begin position="1"/>
        <end position="53"/>
    </location>
</feature>
<feature type="non-terminal residue" evidence="3">
    <location>
        <position position="305"/>
    </location>
</feature>
<dbReference type="Pfam" id="PF20636">
    <property type="entry name" value="SMN_G2-BD"/>
    <property type="match status" value="1"/>
</dbReference>
<comment type="caution">
    <text evidence="3">The sequence shown here is derived from an EMBL/GenBank/DDBJ whole genome shotgun (WGS) entry which is preliminary data.</text>
</comment>